<dbReference type="GO" id="GO:0005886">
    <property type="term" value="C:plasma membrane"/>
    <property type="evidence" value="ECO:0007669"/>
    <property type="project" value="UniProtKB-SubCell"/>
</dbReference>
<dbReference type="Pfam" id="PF02654">
    <property type="entry name" value="CobS"/>
    <property type="match status" value="1"/>
</dbReference>
<comment type="function">
    <text evidence="14 19">Joins adenosylcobinamide-GDP and alpha-ribazole to generate adenosylcobalamin (Ado-cobalamin). Also synthesizes adenosylcobalamin 5'-phosphate from adenosylcobinamide-GDP and alpha-ribazole 5'-phosphate.</text>
</comment>
<comment type="catalytic activity">
    <reaction evidence="18 19">
        <text>alpha-ribazole 5'-phosphate + adenosylcob(III)inamide-GDP = adenosylcob(III)alamin 5'-phosphate + GMP + H(+)</text>
        <dbReference type="Rhea" id="RHEA:23560"/>
        <dbReference type="ChEBI" id="CHEBI:15378"/>
        <dbReference type="ChEBI" id="CHEBI:57918"/>
        <dbReference type="ChEBI" id="CHEBI:58115"/>
        <dbReference type="ChEBI" id="CHEBI:60487"/>
        <dbReference type="ChEBI" id="CHEBI:60493"/>
        <dbReference type="EC" id="2.7.8.26"/>
    </reaction>
</comment>
<evidence type="ECO:0000256" key="17">
    <source>
        <dbReference type="ARBA" id="ARBA00048623"/>
    </source>
</evidence>
<dbReference type="AlphaFoldDB" id="A0AAE3DZY0"/>
<evidence type="ECO:0000256" key="5">
    <source>
        <dbReference type="ARBA" id="ARBA00013200"/>
    </source>
</evidence>
<dbReference type="EMBL" id="JAJEQM010000012">
    <property type="protein sequence ID" value="MCC2210992.1"/>
    <property type="molecule type" value="Genomic_DNA"/>
</dbReference>
<keyword evidence="13 19" id="KW-0472">Membrane</keyword>
<keyword evidence="21" id="KW-1185">Reference proteome</keyword>
<organism evidence="20 21">
    <name type="scientific">Hominilimicola fabiformis</name>
    <dbReference type="NCBI Taxonomy" id="2885356"/>
    <lineage>
        <taxon>Bacteria</taxon>
        <taxon>Bacillati</taxon>
        <taxon>Bacillota</taxon>
        <taxon>Clostridia</taxon>
        <taxon>Eubacteriales</taxon>
        <taxon>Oscillospiraceae</taxon>
        <taxon>Hominilimicola</taxon>
    </lineage>
</organism>
<dbReference type="HAMAP" id="MF_00719">
    <property type="entry name" value="CobS"/>
    <property type="match status" value="1"/>
</dbReference>
<evidence type="ECO:0000256" key="16">
    <source>
        <dbReference type="ARBA" id="ARBA00032853"/>
    </source>
</evidence>
<evidence type="ECO:0000256" key="15">
    <source>
        <dbReference type="ARBA" id="ARBA00032605"/>
    </source>
</evidence>
<feature type="transmembrane region" description="Helical" evidence="19">
    <location>
        <begin position="109"/>
        <end position="128"/>
    </location>
</feature>
<feature type="transmembrane region" description="Helical" evidence="19">
    <location>
        <begin position="29"/>
        <end position="50"/>
    </location>
</feature>
<dbReference type="PANTHER" id="PTHR34148:SF1">
    <property type="entry name" value="ADENOSYLCOBINAMIDE-GDP RIBAZOLETRANSFERASE"/>
    <property type="match status" value="1"/>
</dbReference>
<comment type="similarity">
    <text evidence="4 19">Belongs to the CobS family.</text>
</comment>
<dbReference type="PANTHER" id="PTHR34148">
    <property type="entry name" value="ADENOSYLCOBINAMIDE-GDP RIBAZOLETRANSFERASE"/>
    <property type="match status" value="1"/>
</dbReference>
<evidence type="ECO:0000256" key="10">
    <source>
        <dbReference type="ARBA" id="ARBA00022692"/>
    </source>
</evidence>
<reference evidence="20 21" key="1">
    <citation type="submission" date="2021-10" db="EMBL/GenBank/DDBJ databases">
        <title>Anaerobic single-cell dispensing facilitates the cultivation of human gut bacteria.</title>
        <authorList>
            <person name="Afrizal A."/>
        </authorList>
    </citation>
    <scope>NUCLEOTIDE SEQUENCE [LARGE SCALE GENOMIC DNA]</scope>
    <source>
        <strain evidence="20 21">CLA-AA-H232</strain>
    </source>
</reference>
<dbReference type="InterPro" id="IPR003805">
    <property type="entry name" value="CobS"/>
</dbReference>
<comment type="pathway">
    <text evidence="3 19">Cofactor biosynthesis; adenosylcobalamin biosynthesis; adenosylcobalamin from cob(II)yrinate a,c-diamide: step 7/7.</text>
</comment>
<comment type="cofactor">
    <cofactor evidence="1 19">
        <name>Mg(2+)</name>
        <dbReference type="ChEBI" id="CHEBI:18420"/>
    </cofactor>
</comment>
<sequence>MNIIKSICVAFSMYSKIPMPRVEWNEKNMKYAMCFFPLVGAVIGGLMLLVRFLCGRFGFNTSVYAVVMTALPVLVSGGIHTDGFIDTADALSSYGDKEKKLEILKDPHTGAFAIIGAIMYYLLFFGFMTEIWDIKATIAVSVGFVLSRSLSGLAIGIFKCAKNSGLLYTFKSAAHKKTIVTVMILYIALCVAMLCFTGVYGLGTICAAVISFLWYRHVAYSKFGGITGDIAGYFVCICEVLCVIFGGVLCVLL</sequence>
<evidence type="ECO:0000256" key="18">
    <source>
        <dbReference type="ARBA" id="ARBA00049504"/>
    </source>
</evidence>
<evidence type="ECO:0000256" key="11">
    <source>
        <dbReference type="ARBA" id="ARBA00022842"/>
    </source>
</evidence>
<feature type="transmembrane region" description="Helical" evidence="19">
    <location>
        <begin position="230"/>
        <end position="252"/>
    </location>
</feature>
<dbReference type="GO" id="GO:0051073">
    <property type="term" value="F:adenosylcobinamide-GDP ribazoletransferase activity"/>
    <property type="evidence" value="ECO:0007669"/>
    <property type="project" value="UniProtKB-UniRule"/>
</dbReference>
<gene>
    <name evidence="19" type="primary">cobS</name>
    <name evidence="20" type="ORF">LKE05_09355</name>
</gene>
<name>A0AAE3DZY0_9FIRM</name>
<evidence type="ECO:0000256" key="12">
    <source>
        <dbReference type="ARBA" id="ARBA00022989"/>
    </source>
</evidence>
<evidence type="ECO:0000256" key="9">
    <source>
        <dbReference type="ARBA" id="ARBA00022679"/>
    </source>
</evidence>
<evidence type="ECO:0000256" key="3">
    <source>
        <dbReference type="ARBA" id="ARBA00004663"/>
    </source>
</evidence>
<keyword evidence="10 19" id="KW-0812">Transmembrane</keyword>
<evidence type="ECO:0000256" key="1">
    <source>
        <dbReference type="ARBA" id="ARBA00001946"/>
    </source>
</evidence>
<keyword evidence="9 19" id="KW-0808">Transferase</keyword>
<evidence type="ECO:0000256" key="7">
    <source>
        <dbReference type="ARBA" id="ARBA00022475"/>
    </source>
</evidence>
<dbReference type="Proteomes" id="UP001198242">
    <property type="component" value="Unassembled WGS sequence"/>
</dbReference>
<keyword evidence="11 19" id="KW-0460">Magnesium</keyword>
<keyword evidence="12 19" id="KW-1133">Transmembrane helix</keyword>
<protein>
    <recommendedName>
        <fullName evidence="6 19">Adenosylcobinamide-GDP ribazoletransferase</fullName>
        <ecNumber evidence="5 19">2.7.8.26</ecNumber>
    </recommendedName>
    <alternativeName>
        <fullName evidence="16 19">Cobalamin synthase</fullName>
    </alternativeName>
    <alternativeName>
        <fullName evidence="15 19">Cobalamin-5'-phosphate synthase</fullName>
    </alternativeName>
</protein>
<comment type="caution">
    <text evidence="20">The sequence shown here is derived from an EMBL/GenBank/DDBJ whole genome shotgun (WGS) entry which is preliminary data.</text>
</comment>
<comment type="catalytic activity">
    <reaction evidence="17 19">
        <text>alpha-ribazole + adenosylcob(III)inamide-GDP = adenosylcob(III)alamin + GMP + H(+)</text>
        <dbReference type="Rhea" id="RHEA:16049"/>
        <dbReference type="ChEBI" id="CHEBI:10329"/>
        <dbReference type="ChEBI" id="CHEBI:15378"/>
        <dbReference type="ChEBI" id="CHEBI:18408"/>
        <dbReference type="ChEBI" id="CHEBI:58115"/>
        <dbReference type="ChEBI" id="CHEBI:60487"/>
        <dbReference type="EC" id="2.7.8.26"/>
    </reaction>
</comment>
<dbReference type="RefSeq" id="WP_308456640.1">
    <property type="nucleotide sequence ID" value="NZ_JAJEQM010000012.1"/>
</dbReference>
<evidence type="ECO:0000313" key="21">
    <source>
        <dbReference type="Proteomes" id="UP001198242"/>
    </source>
</evidence>
<dbReference type="EC" id="2.7.8.26" evidence="5 19"/>
<evidence type="ECO:0000256" key="6">
    <source>
        <dbReference type="ARBA" id="ARBA00015850"/>
    </source>
</evidence>
<dbReference type="GO" id="GO:0009236">
    <property type="term" value="P:cobalamin biosynthetic process"/>
    <property type="evidence" value="ECO:0007669"/>
    <property type="project" value="UniProtKB-UniRule"/>
</dbReference>
<accession>A0AAE3DZY0</accession>
<keyword evidence="7 19" id="KW-1003">Cell membrane</keyword>
<comment type="subcellular location">
    <subcellularLocation>
        <location evidence="2 19">Cell membrane</location>
        <topology evidence="2 19">Multi-pass membrane protein</topology>
    </subcellularLocation>
</comment>
<evidence type="ECO:0000256" key="8">
    <source>
        <dbReference type="ARBA" id="ARBA00022573"/>
    </source>
</evidence>
<evidence type="ECO:0000256" key="19">
    <source>
        <dbReference type="HAMAP-Rule" id="MF_00719"/>
    </source>
</evidence>
<proteinExistence type="inferred from homology"/>
<evidence type="ECO:0000256" key="13">
    <source>
        <dbReference type="ARBA" id="ARBA00023136"/>
    </source>
</evidence>
<evidence type="ECO:0000256" key="4">
    <source>
        <dbReference type="ARBA" id="ARBA00010561"/>
    </source>
</evidence>
<feature type="transmembrane region" description="Helical" evidence="19">
    <location>
        <begin position="134"/>
        <end position="158"/>
    </location>
</feature>
<dbReference type="GO" id="GO:0008818">
    <property type="term" value="F:cobalamin 5'-phosphate synthase activity"/>
    <property type="evidence" value="ECO:0007669"/>
    <property type="project" value="UniProtKB-UniRule"/>
</dbReference>
<evidence type="ECO:0000313" key="20">
    <source>
        <dbReference type="EMBL" id="MCC2210992.1"/>
    </source>
</evidence>
<evidence type="ECO:0000256" key="14">
    <source>
        <dbReference type="ARBA" id="ARBA00025228"/>
    </source>
</evidence>
<keyword evidence="8 19" id="KW-0169">Cobalamin biosynthesis</keyword>
<feature type="transmembrane region" description="Helical" evidence="19">
    <location>
        <begin position="179"/>
        <end position="210"/>
    </location>
</feature>
<evidence type="ECO:0000256" key="2">
    <source>
        <dbReference type="ARBA" id="ARBA00004651"/>
    </source>
</evidence>